<evidence type="ECO:0000256" key="12">
    <source>
        <dbReference type="ARBA" id="ARBA00022842"/>
    </source>
</evidence>
<dbReference type="EMBL" id="CP008796">
    <property type="protein sequence ID" value="AIH03679.1"/>
    <property type="molecule type" value="Genomic_DNA"/>
</dbReference>
<protein>
    <recommendedName>
        <fullName evidence="5 15">Hypoxanthine phosphoribosyltransferase</fullName>
        <ecNumber evidence="5 15">2.4.2.8</ecNumber>
    </recommendedName>
</protein>
<evidence type="ECO:0000256" key="15">
    <source>
        <dbReference type="RuleBase" id="RU364099"/>
    </source>
</evidence>
<dbReference type="SUPFAM" id="SSF53271">
    <property type="entry name" value="PRTase-like"/>
    <property type="match status" value="1"/>
</dbReference>
<evidence type="ECO:0000256" key="3">
    <source>
        <dbReference type="ARBA" id="ARBA00004669"/>
    </source>
</evidence>
<dbReference type="KEGG" id="tcm:HL41_02000"/>
<keyword evidence="11 15" id="KW-0547">Nucleotide-binding</keyword>
<organism evidence="17 18">
    <name type="scientific">Thermodesulfobacterium commune DSM 2178</name>
    <dbReference type="NCBI Taxonomy" id="289377"/>
    <lineage>
        <taxon>Bacteria</taxon>
        <taxon>Pseudomonadati</taxon>
        <taxon>Thermodesulfobacteriota</taxon>
        <taxon>Thermodesulfobacteria</taxon>
        <taxon>Thermodesulfobacteriales</taxon>
        <taxon>Thermodesulfobacteriaceae</taxon>
        <taxon>Thermodesulfobacterium</taxon>
    </lineage>
</organism>
<dbReference type="InterPro" id="IPR029057">
    <property type="entry name" value="PRTase-like"/>
</dbReference>
<evidence type="ECO:0000256" key="11">
    <source>
        <dbReference type="ARBA" id="ARBA00022741"/>
    </source>
</evidence>
<evidence type="ECO:0000256" key="13">
    <source>
        <dbReference type="ARBA" id="ARBA00048811"/>
    </source>
</evidence>
<evidence type="ECO:0000256" key="9">
    <source>
        <dbReference type="ARBA" id="ARBA00022723"/>
    </source>
</evidence>
<evidence type="ECO:0000256" key="4">
    <source>
        <dbReference type="ARBA" id="ARBA00008391"/>
    </source>
</evidence>
<evidence type="ECO:0000256" key="14">
    <source>
        <dbReference type="ARBA" id="ARBA00049402"/>
    </source>
</evidence>
<evidence type="ECO:0000256" key="2">
    <source>
        <dbReference type="ARBA" id="ARBA00004496"/>
    </source>
</evidence>
<dbReference type="InterPro" id="IPR050408">
    <property type="entry name" value="HGPRT"/>
</dbReference>
<dbReference type="AlphaFoldDB" id="A0A075WQU3"/>
<dbReference type="GO" id="GO:0004422">
    <property type="term" value="F:hypoxanthine phosphoribosyltransferase activity"/>
    <property type="evidence" value="ECO:0007669"/>
    <property type="project" value="InterPro"/>
</dbReference>
<evidence type="ECO:0000313" key="17">
    <source>
        <dbReference type="EMBL" id="AIH03679.1"/>
    </source>
</evidence>
<comment type="subcellular location">
    <subcellularLocation>
        <location evidence="2 15">Cytoplasm</location>
    </subcellularLocation>
</comment>
<dbReference type="GO" id="GO:0000166">
    <property type="term" value="F:nucleotide binding"/>
    <property type="evidence" value="ECO:0007669"/>
    <property type="project" value="UniProtKB-KW"/>
</dbReference>
<dbReference type="NCBIfam" id="TIGR01203">
    <property type="entry name" value="HGPRTase"/>
    <property type="match status" value="1"/>
</dbReference>
<evidence type="ECO:0000313" key="18">
    <source>
        <dbReference type="Proteomes" id="UP000028481"/>
    </source>
</evidence>
<dbReference type="STRING" id="289377.HL41_02000"/>
<dbReference type="FunFam" id="3.40.50.2020:FF:000006">
    <property type="entry name" value="Hypoxanthine phosphoribosyltransferase"/>
    <property type="match status" value="1"/>
</dbReference>
<dbReference type="InterPro" id="IPR000836">
    <property type="entry name" value="PRTase_dom"/>
</dbReference>
<comment type="catalytic activity">
    <reaction evidence="14">
        <text>IMP + diphosphate = hypoxanthine + 5-phospho-alpha-D-ribose 1-diphosphate</text>
        <dbReference type="Rhea" id="RHEA:17973"/>
        <dbReference type="ChEBI" id="CHEBI:17368"/>
        <dbReference type="ChEBI" id="CHEBI:33019"/>
        <dbReference type="ChEBI" id="CHEBI:58017"/>
        <dbReference type="ChEBI" id="CHEBI:58053"/>
        <dbReference type="EC" id="2.4.2.8"/>
    </reaction>
    <physiologicalReaction direction="right-to-left" evidence="14">
        <dbReference type="Rhea" id="RHEA:17975"/>
    </physiologicalReaction>
</comment>
<dbReference type="UniPathway" id="UPA00591">
    <property type="reaction ID" value="UER00648"/>
</dbReference>
<dbReference type="GO" id="GO:0032264">
    <property type="term" value="P:IMP salvage"/>
    <property type="evidence" value="ECO:0007669"/>
    <property type="project" value="UniProtKB-UniPathway"/>
</dbReference>
<keyword evidence="10 15" id="KW-0660">Purine salvage</keyword>
<dbReference type="Pfam" id="PF00156">
    <property type="entry name" value="Pribosyltran"/>
    <property type="match status" value="1"/>
</dbReference>
<sequence length="177" mass="20329">MEKPQQKLVISEKDILHKIKELANKIDNDFNEEPVVFIGTLKGAFMFLSDLVKHIKNPNVEVDFVRVKSYGLSDKSSGNVELVKDLELPVEGKNVIIVEDIVDTGLTLKFLYERIKELNPKTLKVCALINKKERREVDVPVDYIGFEVEKGFLVGYGLDFAERYRHLSEVYEVVKDE</sequence>
<dbReference type="GO" id="GO:0006166">
    <property type="term" value="P:purine ribonucleoside salvage"/>
    <property type="evidence" value="ECO:0007669"/>
    <property type="project" value="UniProtKB-KW"/>
</dbReference>
<keyword evidence="7 15" id="KW-0328">Glycosyltransferase</keyword>
<dbReference type="InterPro" id="IPR005904">
    <property type="entry name" value="Hxn_phspho_trans"/>
</dbReference>
<evidence type="ECO:0000256" key="6">
    <source>
        <dbReference type="ARBA" id="ARBA00022490"/>
    </source>
</evidence>
<evidence type="ECO:0000256" key="5">
    <source>
        <dbReference type="ARBA" id="ARBA00011895"/>
    </source>
</evidence>
<dbReference type="CDD" id="cd06223">
    <property type="entry name" value="PRTases_typeI"/>
    <property type="match status" value="1"/>
</dbReference>
<dbReference type="GO" id="GO:0006178">
    <property type="term" value="P:guanine salvage"/>
    <property type="evidence" value="ECO:0007669"/>
    <property type="project" value="TreeGrafter"/>
</dbReference>
<dbReference type="PANTHER" id="PTHR43340:SF1">
    <property type="entry name" value="HYPOXANTHINE PHOSPHORIBOSYLTRANSFERASE"/>
    <property type="match status" value="1"/>
</dbReference>
<dbReference type="PANTHER" id="PTHR43340">
    <property type="entry name" value="HYPOXANTHINE-GUANINE PHOSPHORIBOSYLTRANSFERASE"/>
    <property type="match status" value="1"/>
</dbReference>
<dbReference type="GO" id="GO:0005829">
    <property type="term" value="C:cytosol"/>
    <property type="evidence" value="ECO:0007669"/>
    <property type="project" value="TreeGrafter"/>
</dbReference>
<name>A0A075WQU3_9BACT</name>
<keyword evidence="8 15" id="KW-0808">Transferase</keyword>
<keyword evidence="9 15" id="KW-0479">Metal-binding</keyword>
<keyword evidence="18" id="KW-1185">Reference proteome</keyword>
<dbReference type="EC" id="2.4.2.8" evidence="5 15"/>
<accession>A0A075WQU3</accession>
<comment type="cofactor">
    <cofactor evidence="1 15">
        <name>Mg(2+)</name>
        <dbReference type="ChEBI" id="CHEBI:18420"/>
    </cofactor>
</comment>
<dbReference type="GO" id="GO:0052657">
    <property type="term" value="F:guanine phosphoribosyltransferase activity"/>
    <property type="evidence" value="ECO:0007669"/>
    <property type="project" value="RHEA"/>
</dbReference>
<feature type="domain" description="Phosphoribosyltransferase" evidence="16">
    <location>
        <begin position="14"/>
        <end position="160"/>
    </location>
</feature>
<dbReference type="GO" id="GO:0000287">
    <property type="term" value="F:magnesium ion binding"/>
    <property type="evidence" value="ECO:0007669"/>
    <property type="project" value="TreeGrafter"/>
</dbReference>
<dbReference type="GO" id="GO:0032263">
    <property type="term" value="P:GMP salvage"/>
    <property type="evidence" value="ECO:0007669"/>
    <property type="project" value="TreeGrafter"/>
</dbReference>
<dbReference type="eggNOG" id="COG0634">
    <property type="taxonomic scope" value="Bacteria"/>
</dbReference>
<evidence type="ECO:0000259" key="16">
    <source>
        <dbReference type="Pfam" id="PF00156"/>
    </source>
</evidence>
<gene>
    <name evidence="17" type="ORF">HL41_02000</name>
</gene>
<proteinExistence type="inferred from homology"/>
<evidence type="ECO:0000256" key="10">
    <source>
        <dbReference type="ARBA" id="ARBA00022726"/>
    </source>
</evidence>
<dbReference type="GO" id="GO:0046100">
    <property type="term" value="P:hypoxanthine metabolic process"/>
    <property type="evidence" value="ECO:0007669"/>
    <property type="project" value="TreeGrafter"/>
</dbReference>
<dbReference type="PaxDb" id="289377-HL41_02000"/>
<dbReference type="OrthoDB" id="9802824at2"/>
<keyword evidence="6 15" id="KW-0963">Cytoplasm</keyword>
<comment type="similarity">
    <text evidence="4 15">Belongs to the purine/pyrimidine phosphoribosyltransferase family.</text>
</comment>
<dbReference type="Proteomes" id="UP000028481">
    <property type="component" value="Chromosome"/>
</dbReference>
<evidence type="ECO:0000256" key="1">
    <source>
        <dbReference type="ARBA" id="ARBA00001946"/>
    </source>
</evidence>
<comment type="catalytic activity">
    <reaction evidence="13">
        <text>GMP + diphosphate = guanine + 5-phospho-alpha-D-ribose 1-diphosphate</text>
        <dbReference type="Rhea" id="RHEA:25424"/>
        <dbReference type="ChEBI" id="CHEBI:16235"/>
        <dbReference type="ChEBI" id="CHEBI:33019"/>
        <dbReference type="ChEBI" id="CHEBI:58017"/>
        <dbReference type="ChEBI" id="CHEBI:58115"/>
        <dbReference type="EC" id="2.4.2.8"/>
    </reaction>
    <physiologicalReaction direction="right-to-left" evidence="13">
        <dbReference type="Rhea" id="RHEA:25426"/>
    </physiologicalReaction>
</comment>
<dbReference type="Gene3D" id="3.40.50.2020">
    <property type="match status" value="1"/>
</dbReference>
<evidence type="ECO:0000256" key="7">
    <source>
        <dbReference type="ARBA" id="ARBA00022676"/>
    </source>
</evidence>
<dbReference type="RefSeq" id="WP_038060002.1">
    <property type="nucleotide sequence ID" value="NZ_CP008796.1"/>
</dbReference>
<keyword evidence="12 15" id="KW-0460">Magnesium</keyword>
<dbReference type="HOGENOM" id="CLU_073615_0_0_0"/>
<reference evidence="17 18" key="1">
    <citation type="journal article" date="2015" name="Genome Announc.">
        <title>Genome Sequence of a Sulfate-Reducing Thermophilic Bacterium, Thermodesulfobacterium commune DSM 2178T (Phylum Thermodesulfobacteria).</title>
        <authorList>
            <person name="Bhatnagar S."/>
            <person name="Badger J.H."/>
            <person name="Madupu R."/>
            <person name="Khouri H.M."/>
            <person name="O'Connor E.M."/>
            <person name="Robb F.T."/>
            <person name="Ward N.L."/>
            <person name="Eisen J.A."/>
        </authorList>
    </citation>
    <scope>NUCLEOTIDE SEQUENCE [LARGE SCALE GENOMIC DNA]</scope>
    <source>
        <strain evidence="17 18">DSM 2178</strain>
    </source>
</reference>
<evidence type="ECO:0000256" key="8">
    <source>
        <dbReference type="ARBA" id="ARBA00022679"/>
    </source>
</evidence>
<comment type="pathway">
    <text evidence="3 15">Purine metabolism; IMP biosynthesis via salvage pathway; IMP from hypoxanthine: step 1/1.</text>
</comment>